<sequence length="887" mass="103757">MKLKFKVTFNSVVGQNIFITGSCKELGNWDKDKAIALSYSHFAQWSIDMKIKSKDFEYLYFIKDDRDQSITEEWSKRSFSALNSKDSYILKDAWNYPNLPEFNLNTEFFEHIGVDIPVTEQKVSKKHTHQFNISFRPLHPNESVYLLGSIGELGSWNEENAIPMHWDGKGKWSVNLDLSQVNHQFSYKYLVVNPETNILKYFEEGENRIGLPSNVDEFIIQHDTGFKQPQHKKWRGSGIAVPVFSLRSERGLGVGEFLDLIEFGKWAKEAGFSMVQILPIHDTTAKFDWTDSYPYAAISVYALHPMYLNLNALKFKLSAKELKEIEAKAKELNQHDNVDYELVNNYKTKFLKKYFKENKKAILGDKSFKAFLKENEEWVKPYAAFSVLRDKNKTADFTQWKSNSKSSKATLTRMFGTKSKDLDAVMFYVFVQWQLHEQLSKAVEELHNLNLTLKGDLPIGIYRHSVDAWWNPELFHMDQQAGAPPDDFAVLGQNWEFPTYNWPRMKEDDFAWWKSRFQFMSRYFDAFRIDHILGFFRIWQIPLSATQGILGRFEPALPISLDELNFRGINLDLERLVEPYLHYDLIRLYFGSETEEVVSTYFDFKNDLGELRFKEEYNTQRKIKNTLAANHGHLERLLELAANVLFIKEDADEVRLHPRYGLNETNNFKWLPKDIQDKLYALYLDYFYNRQEQFWKAKGLEKLPALKQATNMLTCGEDLGMVPKVVPQVMNDLAIMSLQVQRMPSDEEIKFSNPHHAPYLSVVSPSSHDTSTLRQWWKEDREATQFFYNTMMGKKGAAPEELSEELLSIIVDQHLYSPALLSVIPLQEFLGMHPELRNPNEEIERINVPAVFPHYWRYRMHVTISDLINHKEFTNMLKDRHANAGRG</sequence>
<reference evidence="13" key="1">
    <citation type="submission" date="2022-07" db="EMBL/GenBank/DDBJ databases">
        <title>Description and genome-wide analysis of Profundicola chukchiensis gen. nov., sp. nov., marine bacteria isolated from bottom sediments of the Chukchi Sea.</title>
        <authorList>
            <person name="Romanenko L."/>
            <person name="Otstavnykh N."/>
            <person name="Kurilenko V."/>
            <person name="Eremeev V."/>
            <person name="Velansky P."/>
            <person name="Mikhailov V."/>
            <person name="Isaeva M."/>
        </authorList>
    </citation>
    <scope>NUCLEOTIDE SEQUENCE</scope>
    <source>
        <strain evidence="13">KMM 9713</strain>
    </source>
</reference>
<comment type="similarity">
    <text evidence="3">Belongs to the disproportionating enzyme family.</text>
</comment>
<dbReference type="GO" id="GO:0005975">
    <property type="term" value="P:carbohydrate metabolic process"/>
    <property type="evidence" value="ECO:0007669"/>
    <property type="project" value="InterPro"/>
</dbReference>
<dbReference type="Pfam" id="PF02446">
    <property type="entry name" value="Glyco_hydro_77"/>
    <property type="match status" value="1"/>
</dbReference>
<dbReference type="InterPro" id="IPR017853">
    <property type="entry name" value="GH"/>
</dbReference>
<evidence type="ECO:0000256" key="5">
    <source>
        <dbReference type="ARBA" id="ARBA00020295"/>
    </source>
</evidence>
<evidence type="ECO:0000256" key="2">
    <source>
        <dbReference type="ARBA" id="ARBA00004496"/>
    </source>
</evidence>
<evidence type="ECO:0000256" key="1">
    <source>
        <dbReference type="ARBA" id="ARBA00000439"/>
    </source>
</evidence>
<dbReference type="GO" id="GO:0004134">
    <property type="term" value="F:4-alpha-glucanotransferase activity"/>
    <property type="evidence" value="ECO:0007669"/>
    <property type="project" value="UniProtKB-EC"/>
</dbReference>
<comment type="caution">
    <text evidence="13">The sequence shown here is derived from an EMBL/GenBank/DDBJ whole genome shotgun (WGS) entry which is preliminary data.</text>
</comment>
<feature type="domain" description="CBM20" evidence="12">
    <location>
        <begin position="121"/>
        <end position="236"/>
    </location>
</feature>
<gene>
    <name evidence="13" type="ORF">NMK71_05425</name>
</gene>
<keyword evidence="8 13" id="KW-0808">Transferase</keyword>
<comment type="subcellular location">
    <subcellularLocation>
        <location evidence="2">Cytoplasm</location>
    </subcellularLocation>
</comment>
<evidence type="ECO:0000259" key="12">
    <source>
        <dbReference type="PROSITE" id="PS51166"/>
    </source>
</evidence>
<dbReference type="PROSITE" id="PS51166">
    <property type="entry name" value="CBM20"/>
    <property type="match status" value="2"/>
</dbReference>
<dbReference type="SUPFAM" id="SSF51445">
    <property type="entry name" value="(Trans)glycosidases"/>
    <property type="match status" value="1"/>
</dbReference>
<dbReference type="InterPro" id="IPR013783">
    <property type="entry name" value="Ig-like_fold"/>
</dbReference>
<keyword evidence="6" id="KW-0963">Cytoplasm</keyword>
<dbReference type="InterPro" id="IPR002044">
    <property type="entry name" value="CBM20"/>
</dbReference>
<evidence type="ECO:0000256" key="6">
    <source>
        <dbReference type="ARBA" id="ARBA00022490"/>
    </source>
</evidence>
<evidence type="ECO:0000256" key="9">
    <source>
        <dbReference type="ARBA" id="ARBA00023277"/>
    </source>
</evidence>
<evidence type="ECO:0000256" key="11">
    <source>
        <dbReference type="ARBA" id="ARBA00031501"/>
    </source>
</evidence>
<proteinExistence type="inferred from homology"/>
<dbReference type="GO" id="GO:0005737">
    <property type="term" value="C:cytoplasm"/>
    <property type="evidence" value="ECO:0007669"/>
    <property type="project" value="UniProtKB-SubCell"/>
</dbReference>
<accession>A0A9X4MYF1</accession>
<keyword evidence="9" id="KW-0119">Carbohydrate metabolism</keyword>
<dbReference type="Pfam" id="PF00686">
    <property type="entry name" value="CBM_20"/>
    <property type="match status" value="2"/>
</dbReference>
<dbReference type="SMART" id="SM01065">
    <property type="entry name" value="CBM_2"/>
    <property type="match status" value="2"/>
</dbReference>
<dbReference type="EMBL" id="JANCMU010000002">
    <property type="protein sequence ID" value="MDG4945847.1"/>
    <property type="molecule type" value="Genomic_DNA"/>
</dbReference>
<protein>
    <recommendedName>
        <fullName evidence="5">4-alpha-glucanotransferase</fullName>
        <ecNumber evidence="4">2.4.1.25</ecNumber>
    </recommendedName>
    <alternativeName>
        <fullName evidence="10">Amylomaltase</fullName>
    </alternativeName>
    <alternativeName>
        <fullName evidence="11">Disproportionating enzyme</fullName>
    </alternativeName>
</protein>
<name>A0A9X4MYF1_9FLAO</name>
<dbReference type="PANTHER" id="PTHR32518">
    <property type="match status" value="1"/>
</dbReference>
<keyword evidence="14" id="KW-1185">Reference proteome</keyword>
<evidence type="ECO:0000256" key="8">
    <source>
        <dbReference type="ARBA" id="ARBA00022679"/>
    </source>
</evidence>
<evidence type="ECO:0000256" key="10">
    <source>
        <dbReference type="ARBA" id="ARBA00031423"/>
    </source>
</evidence>
<dbReference type="EC" id="2.4.1.25" evidence="4"/>
<dbReference type="Gene3D" id="2.60.40.10">
    <property type="entry name" value="Immunoglobulins"/>
    <property type="match status" value="2"/>
</dbReference>
<dbReference type="GO" id="GO:2001070">
    <property type="term" value="F:starch binding"/>
    <property type="evidence" value="ECO:0007669"/>
    <property type="project" value="InterPro"/>
</dbReference>
<dbReference type="Proteomes" id="UP001152599">
    <property type="component" value="Unassembled WGS sequence"/>
</dbReference>
<keyword evidence="7 13" id="KW-0328">Glycosyltransferase</keyword>
<evidence type="ECO:0000256" key="4">
    <source>
        <dbReference type="ARBA" id="ARBA00012560"/>
    </source>
</evidence>
<dbReference type="PANTHER" id="PTHR32518:SF3">
    <property type="entry name" value="4-ALPHA-GLUCANOTRANSFERASE"/>
    <property type="match status" value="1"/>
</dbReference>
<dbReference type="RefSeq" id="WP_304420395.1">
    <property type="nucleotide sequence ID" value="NZ_JANCMU010000002.1"/>
</dbReference>
<dbReference type="PROSITE" id="PS51257">
    <property type="entry name" value="PROKAR_LIPOPROTEIN"/>
    <property type="match status" value="1"/>
</dbReference>
<evidence type="ECO:0000256" key="3">
    <source>
        <dbReference type="ARBA" id="ARBA00005684"/>
    </source>
</evidence>
<dbReference type="InterPro" id="IPR003385">
    <property type="entry name" value="Glyco_hydro_77"/>
</dbReference>
<evidence type="ECO:0000256" key="7">
    <source>
        <dbReference type="ARBA" id="ARBA00022676"/>
    </source>
</evidence>
<evidence type="ECO:0000313" key="13">
    <source>
        <dbReference type="EMBL" id="MDG4945847.1"/>
    </source>
</evidence>
<dbReference type="SUPFAM" id="SSF49452">
    <property type="entry name" value="Starch-binding domain-like"/>
    <property type="match status" value="2"/>
</dbReference>
<evidence type="ECO:0000313" key="14">
    <source>
        <dbReference type="Proteomes" id="UP001152599"/>
    </source>
</evidence>
<comment type="catalytic activity">
    <reaction evidence="1">
        <text>Transfers a segment of a (1-&gt;4)-alpha-D-glucan to a new position in an acceptor, which may be glucose or a (1-&gt;4)-alpha-D-glucan.</text>
        <dbReference type="EC" id="2.4.1.25"/>
    </reaction>
</comment>
<dbReference type="InterPro" id="IPR013784">
    <property type="entry name" value="Carb-bd-like_fold"/>
</dbReference>
<feature type="domain" description="CBM20" evidence="12">
    <location>
        <begin position="1"/>
        <end position="96"/>
    </location>
</feature>
<organism evidence="13 14">
    <name type="scientific">Profundicola chukchiensis</name>
    <dbReference type="NCBI Taxonomy" id="2961959"/>
    <lineage>
        <taxon>Bacteria</taxon>
        <taxon>Pseudomonadati</taxon>
        <taxon>Bacteroidota</taxon>
        <taxon>Flavobacteriia</taxon>
        <taxon>Flavobacteriales</taxon>
        <taxon>Weeksellaceae</taxon>
        <taxon>Profundicola</taxon>
    </lineage>
</organism>
<dbReference type="Gene3D" id="3.20.20.80">
    <property type="entry name" value="Glycosidases"/>
    <property type="match status" value="2"/>
</dbReference>
<dbReference type="AlphaFoldDB" id="A0A9X4MYF1"/>